<name>A0A0A9DFJ0_ARUDO</name>
<protein>
    <submittedName>
        <fullName evidence="1">Uncharacterized protein</fullName>
    </submittedName>
</protein>
<reference evidence="1" key="2">
    <citation type="journal article" date="2015" name="Data Brief">
        <title>Shoot transcriptome of the giant reed, Arundo donax.</title>
        <authorList>
            <person name="Barrero R.A."/>
            <person name="Guerrero F.D."/>
            <person name="Moolhuijzen P."/>
            <person name="Goolsby J.A."/>
            <person name="Tidwell J."/>
            <person name="Bellgard S.E."/>
            <person name="Bellgard M.I."/>
        </authorList>
    </citation>
    <scope>NUCLEOTIDE SEQUENCE</scope>
    <source>
        <tissue evidence="1">Shoot tissue taken approximately 20 cm above the soil surface</tissue>
    </source>
</reference>
<sequence>MRTTNLQLASTRLLEPLMISPNMVLPGVIISWKIYIFKTTKLPKWASKVFWPTVSPEIPDQKTGWEISTTATIMTTGAWAAYPSPVAPWW</sequence>
<dbReference type="AlphaFoldDB" id="A0A0A9DFJ0"/>
<evidence type="ECO:0000313" key="1">
    <source>
        <dbReference type="EMBL" id="JAD87364.1"/>
    </source>
</evidence>
<accession>A0A0A9DFJ0</accession>
<dbReference type="EMBL" id="GBRH01210531">
    <property type="protein sequence ID" value="JAD87364.1"/>
    <property type="molecule type" value="Transcribed_RNA"/>
</dbReference>
<organism evidence="1">
    <name type="scientific">Arundo donax</name>
    <name type="common">Giant reed</name>
    <name type="synonym">Donax arundinaceus</name>
    <dbReference type="NCBI Taxonomy" id="35708"/>
    <lineage>
        <taxon>Eukaryota</taxon>
        <taxon>Viridiplantae</taxon>
        <taxon>Streptophyta</taxon>
        <taxon>Embryophyta</taxon>
        <taxon>Tracheophyta</taxon>
        <taxon>Spermatophyta</taxon>
        <taxon>Magnoliopsida</taxon>
        <taxon>Liliopsida</taxon>
        <taxon>Poales</taxon>
        <taxon>Poaceae</taxon>
        <taxon>PACMAD clade</taxon>
        <taxon>Arundinoideae</taxon>
        <taxon>Arundineae</taxon>
        <taxon>Arundo</taxon>
    </lineage>
</organism>
<reference evidence="1" key="1">
    <citation type="submission" date="2014-09" db="EMBL/GenBank/DDBJ databases">
        <authorList>
            <person name="Magalhaes I.L.F."/>
            <person name="Oliveira U."/>
            <person name="Santos F.R."/>
            <person name="Vidigal T.H.D.A."/>
            <person name="Brescovit A.D."/>
            <person name="Santos A.J."/>
        </authorList>
    </citation>
    <scope>NUCLEOTIDE SEQUENCE</scope>
    <source>
        <tissue evidence="1">Shoot tissue taken approximately 20 cm above the soil surface</tissue>
    </source>
</reference>
<proteinExistence type="predicted"/>